<feature type="compositionally biased region" description="Basic and acidic residues" evidence="17">
    <location>
        <begin position="543"/>
        <end position="553"/>
    </location>
</feature>
<dbReference type="InterPro" id="IPR048583">
    <property type="entry name" value="RNase_E_G_thioredoxin-like"/>
</dbReference>
<proteinExistence type="inferred from homology"/>
<keyword evidence="5 16" id="KW-0698">rRNA processing</keyword>
<dbReference type="RefSeq" id="WP_309202854.1">
    <property type="nucleotide sequence ID" value="NZ_CP133548.1"/>
</dbReference>
<gene>
    <name evidence="16 19" type="primary">rne</name>
    <name evidence="19" type="ORF">Q9312_02015</name>
</gene>
<dbReference type="SUPFAM" id="SSF50249">
    <property type="entry name" value="Nucleic acid-binding proteins"/>
    <property type="match status" value="1"/>
</dbReference>
<keyword evidence="14 16" id="KW-0694">RNA-binding</keyword>
<evidence type="ECO:0000259" key="18">
    <source>
        <dbReference type="PROSITE" id="PS50126"/>
    </source>
</evidence>
<dbReference type="AlphaFoldDB" id="A0AA51RUF1"/>
<evidence type="ECO:0000256" key="8">
    <source>
        <dbReference type="ARBA" id="ARBA00022723"/>
    </source>
</evidence>
<evidence type="ECO:0000256" key="15">
    <source>
        <dbReference type="ARBA" id="ARBA00023136"/>
    </source>
</evidence>
<evidence type="ECO:0000256" key="4">
    <source>
        <dbReference type="ARBA" id="ARBA00022519"/>
    </source>
</evidence>
<dbReference type="InterPro" id="IPR004659">
    <property type="entry name" value="RNase_E/G"/>
</dbReference>
<evidence type="ECO:0000313" key="20">
    <source>
        <dbReference type="Proteomes" id="UP001239782"/>
    </source>
</evidence>
<dbReference type="GO" id="GO:0005737">
    <property type="term" value="C:cytoplasm"/>
    <property type="evidence" value="ECO:0007669"/>
    <property type="project" value="UniProtKB-SubCell"/>
</dbReference>
<dbReference type="EC" id="3.1.26.12" evidence="16"/>
<evidence type="ECO:0000256" key="11">
    <source>
        <dbReference type="ARBA" id="ARBA00022801"/>
    </source>
</evidence>
<dbReference type="Pfam" id="PF10150">
    <property type="entry name" value="RNase_E_G"/>
    <property type="match status" value="1"/>
</dbReference>
<feature type="compositionally biased region" description="Low complexity" evidence="17">
    <location>
        <begin position="1016"/>
        <end position="1026"/>
    </location>
</feature>
<feature type="binding site" evidence="16">
    <location>
        <position position="403"/>
    </location>
    <ligand>
        <name>Zn(2+)</name>
        <dbReference type="ChEBI" id="CHEBI:29105"/>
        <note>ligand shared between dimeric partners</note>
    </ligand>
</feature>
<dbReference type="GO" id="GO:0019843">
    <property type="term" value="F:rRNA binding"/>
    <property type="evidence" value="ECO:0007669"/>
    <property type="project" value="UniProtKB-KW"/>
</dbReference>
<evidence type="ECO:0000256" key="5">
    <source>
        <dbReference type="ARBA" id="ARBA00022552"/>
    </source>
</evidence>
<comment type="similarity">
    <text evidence="16">Belongs to the RNase E/G family. RNase E subfamily.</text>
</comment>
<dbReference type="GO" id="GO:0006402">
    <property type="term" value="P:mRNA catabolic process"/>
    <property type="evidence" value="ECO:0007669"/>
    <property type="project" value="UniProtKB-UniRule"/>
</dbReference>
<evidence type="ECO:0000256" key="14">
    <source>
        <dbReference type="ARBA" id="ARBA00022884"/>
    </source>
</evidence>
<keyword evidence="4 16" id="KW-0997">Cell inner membrane</keyword>
<protein>
    <recommendedName>
        <fullName evidence="16">Ribonuclease E</fullName>
        <shortName evidence="16">RNase E</shortName>
        <ecNumber evidence="16">3.1.26.12</ecNumber>
    </recommendedName>
</protein>
<dbReference type="NCBIfam" id="TIGR00757">
    <property type="entry name" value="RNaseEG"/>
    <property type="match status" value="1"/>
</dbReference>
<keyword evidence="3 16" id="KW-0963">Cytoplasm</keyword>
<feature type="region of interest" description="Disordered" evidence="17">
    <location>
        <begin position="565"/>
        <end position="1032"/>
    </location>
</feature>
<evidence type="ECO:0000256" key="9">
    <source>
        <dbReference type="ARBA" id="ARBA00022730"/>
    </source>
</evidence>
<accession>A0AA51RUF1</accession>
<dbReference type="NCBIfam" id="NF008074">
    <property type="entry name" value="PRK10811.1"/>
    <property type="match status" value="1"/>
</dbReference>
<comment type="similarity">
    <text evidence="1">Belongs to the RNase E/G family. RNase G subfamily.</text>
</comment>
<feature type="compositionally biased region" description="Polar residues" evidence="17">
    <location>
        <begin position="725"/>
        <end position="755"/>
    </location>
</feature>
<dbReference type="GO" id="GO:0008033">
    <property type="term" value="P:tRNA processing"/>
    <property type="evidence" value="ECO:0007669"/>
    <property type="project" value="UniProtKB-UniRule"/>
</dbReference>
<comment type="cofactor">
    <cofactor evidence="16">
        <name>Mg(2+)</name>
        <dbReference type="ChEBI" id="CHEBI:18420"/>
    </cofactor>
    <text evidence="16">Binds 1 Mg(2+) ion per subunit.</text>
</comment>
<evidence type="ECO:0000256" key="6">
    <source>
        <dbReference type="ARBA" id="ARBA00022694"/>
    </source>
</evidence>
<dbReference type="KEGG" id="plei:Q9312_02015"/>
<dbReference type="Proteomes" id="UP001239782">
    <property type="component" value="Chromosome"/>
</dbReference>
<comment type="subcellular location">
    <subcellularLocation>
        <location evidence="16">Cytoplasm</location>
    </subcellularLocation>
    <subcellularLocation>
        <location evidence="16">Cell inner membrane</location>
        <topology evidence="16">Peripheral membrane protein</topology>
        <orientation evidence="16">Cytoplasmic side</orientation>
    </subcellularLocation>
</comment>
<evidence type="ECO:0000313" key="19">
    <source>
        <dbReference type="EMBL" id="WMS87710.1"/>
    </source>
</evidence>
<dbReference type="PANTHER" id="PTHR30001:SF1">
    <property type="entry name" value="RIBONUCLEASE E_G-LIKE PROTEIN, CHLOROPLASTIC"/>
    <property type="match status" value="1"/>
</dbReference>
<dbReference type="PANTHER" id="PTHR30001">
    <property type="entry name" value="RIBONUCLEASE"/>
    <property type="match status" value="1"/>
</dbReference>
<evidence type="ECO:0000256" key="16">
    <source>
        <dbReference type="HAMAP-Rule" id="MF_00970"/>
    </source>
</evidence>
<feature type="compositionally biased region" description="Basic and acidic residues" evidence="17">
    <location>
        <begin position="851"/>
        <end position="867"/>
    </location>
</feature>
<keyword evidence="11 16" id="KW-0378">Hydrolase</keyword>
<keyword evidence="10 16" id="KW-0255">Endonuclease</keyword>
<feature type="compositionally biased region" description="Basic and acidic residues" evidence="17">
    <location>
        <begin position="756"/>
        <end position="766"/>
    </location>
</feature>
<feature type="compositionally biased region" description="Polar residues" evidence="17">
    <location>
        <begin position="868"/>
        <end position="878"/>
    </location>
</feature>
<dbReference type="InterPro" id="IPR028878">
    <property type="entry name" value="RNase_E"/>
</dbReference>
<evidence type="ECO:0000256" key="1">
    <source>
        <dbReference type="ARBA" id="ARBA00005663"/>
    </source>
</evidence>
<keyword evidence="15 16" id="KW-0472">Membrane</keyword>
<dbReference type="Gene3D" id="2.40.50.140">
    <property type="entry name" value="Nucleic acid-binding proteins"/>
    <property type="match status" value="1"/>
</dbReference>
<feature type="compositionally biased region" description="Basic and acidic residues" evidence="17">
    <location>
        <begin position="602"/>
        <end position="722"/>
    </location>
</feature>
<dbReference type="InterPro" id="IPR019307">
    <property type="entry name" value="RNA-bd_AU-1/RNase_E/G"/>
</dbReference>
<comment type="function">
    <text evidence="16">Endoribonuclease that plays a central role in RNA processing and decay. Required for the maturation of 5S and 16S rRNAs and the majority of tRNAs. Also involved in the degradation of most mRNAs.</text>
</comment>
<dbReference type="HAMAP" id="MF_00970">
    <property type="entry name" value="RNase_E"/>
    <property type="match status" value="1"/>
</dbReference>
<feature type="region of interest" description="Disordered" evidence="17">
    <location>
        <begin position="498"/>
        <end position="553"/>
    </location>
</feature>
<comment type="subunit">
    <text evidence="16">Component of the RNA degradosome, which is a multiprotein complex involved in RNA processing and mRNA degradation. Within the RNA degradosome, RNase E assembles into a homotetramer formed by a dimer of dimers.</text>
</comment>
<feature type="compositionally biased region" description="Polar residues" evidence="17">
    <location>
        <begin position="888"/>
        <end position="900"/>
    </location>
</feature>
<evidence type="ECO:0000256" key="2">
    <source>
        <dbReference type="ARBA" id="ARBA00022475"/>
    </source>
</evidence>
<dbReference type="GO" id="GO:0008270">
    <property type="term" value="F:zinc ion binding"/>
    <property type="evidence" value="ECO:0007669"/>
    <property type="project" value="UniProtKB-UniRule"/>
</dbReference>
<keyword evidence="20" id="KW-1185">Reference proteome</keyword>
<dbReference type="GO" id="GO:0009898">
    <property type="term" value="C:cytoplasmic side of plasma membrane"/>
    <property type="evidence" value="ECO:0007669"/>
    <property type="project" value="UniProtKB-UniRule"/>
</dbReference>
<dbReference type="Pfam" id="PF00575">
    <property type="entry name" value="S1"/>
    <property type="match status" value="1"/>
</dbReference>
<keyword evidence="2 16" id="KW-1003">Cell membrane</keyword>
<keyword evidence="12 16" id="KW-0862">Zinc</keyword>
<evidence type="ECO:0000256" key="12">
    <source>
        <dbReference type="ARBA" id="ARBA00022833"/>
    </source>
</evidence>
<feature type="compositionally biased region" description="Low complexity" evidence="17">
    <location>
        <begin position="925"/>
        <end position="948"/>
    </location>
</feature>
<dbReference type="GO" id="GO:0000287">
    <property type="term" value="F:magnesium ion binding"/>
    <property type="evidence" value="ECO:0007669"/>
    <property type="project" value="UniProtKB-UniRule"/>
</dbReference>
<name>A0AA51RUF1_9GAMM</name>
<feature type="domain" description="S1 motif" evidence="18">
    <location>
        <begin position="39"/>
        <end position="118"/>
    </location>
</feature>
<keyword evidence="16" id="KW-0820">tRNA-binding</keyword>
<feature type="binding site" evidence="16">
    <location>
        <position position="302"/>
    </location>
    <ligand>
        <name>Mg(2+)</name>
        <dbReference type="ChEBI" id="CHEBI:18420"/>
        <note>catalytic</note>
    </ligand>
</feature>
<reference evidence="19 20" key="1">
    <citation type="submission" date="2023-08" db="EMBL/GenBank/DDBJ databases">
        <title>Pleionea litopenaei sp. nov., isolated from stomach of juvenile Litopenaeus vannamei.</title>
        <authorList>
            <person name="Rho A.M."/>
            <person name="Hwang C.Y."/>
        </authorList>
    </citation>
    <scope>NUCLEOTIDE SEQUENCE [LARGE SCALE GENOMIC DNA]</scope>
    <source>
        <strain evidence="19 20">HL-JVS1</strain>
    </source>
</reference>
<comment type="cofactor">
    <cofactor evidence="16">
        <name>Zn(2+)</name>
        <dbReference type="ChEBI" id="CHEBI:29105"/>
    </cofactor>
    <text evidence="16">Binds 2 Zn(2+) ions per homotetramer.</text>
</comment>
<evidence type="ECO:0000256" key="17">
    <source>
        <dbReference type="SAM" id="MobiDB-lite"/>
    </source>
</evidence>
<dbReference type="GO" id="GO:0000049">
    <property type="term" value="F:tRNA binding"/>
    <property type="evidence" value="ECO:0007669"/>
    <property type="project" value="UniProtKB-KW"/>
</dbReference>
<feature type="compositionally biased region" description="Polar residues" evidence="17">
    <location>
        <begin position="796"/>
        <end position="817"/>
    </location>
</feature>
<evidence type="ECO:0000256" key="13">
    <source>
        <dbReference type="ARBA" id="ARBA00022842"/>
    </source>
</evidence>
<dbReference type="GO" id="GO:0008995">
    <property type="term" value="F:ribonuclease E activity"/>
    <property type="evidence" value="ECO:0007669"/>
    <property type="project" value="UniProtKB-EC"/>
</dbReference>
<feature type="binding site" evidence="16">
    <location>
        <position position="406"/>
    </location>
    <ligand>
        <name>Zn(2+)</name>
        <dbReference type="ChEBI" id="CHEBI:29105"/>
        <note>ligand shared between dimeric partners</note>
    </ligand>
</feature>
<feature type="compositionally biased region" description="Basic residues" evidence="17">
    <location>
        <begin position="570"/>
        <end position="599"/>
    </location>
</feature>
<feature type="compositionally biased region" description="Basic and acidic residues" evidence="17">
    <location>
        <begin position="781"/>
        <end position="790"/>
    </location>
</feature>
<organism evidence="19 20">
    <name type="scientific">Pleionea litopenaei</name>
    <dbReference type="NCBI Taxonomy" id="3070815"/>
    <lineage>
        <taxon>Bacteria</taxon>
        <taxon>Pseudomonadati</taxon>
        <taxon>Pseudomonadota</taxon>
        <taxon>Gammaproteobacteria</taxon>
        <taxon>Oceanospirillales</taxon>
        <taxon>Pleioneaceae</taxon>
        <taxon>Pleionea</taxon>
    </lineage>
</organism>
<dbReference type="Pfam" id="PF20833">
    <property type="entry name" value="RNase_E_G_Thio"/>
    <property type="match status" value="1"/>
</dbReference>
<evidence type="ECO:0000256" key="3">
    <source>
        <dbReference type="ARBA" id="ARBA00022490"/>
    </source>
</evidence>
<keyword evidence="7 16" id="KW-0540">Nuclease</keyword>
<dbReference type="EMBL" id="CP133548">
    <property type="protein sequence ID" value="WMS87710.1"/>
    <property type="molecule type" value="Genomic_DNA"/>
</dbReference>
<dbReference type="InterPro" id="IPR003029">
    <property type="entry name" value="S1_domain"/>
</dbReference>
<keyword evidence="8 16" id="KW-0479">Metal-binding</keyword>
<dbReference type="CDD" id="cd04453">
    <property type="entry name" value="S1_RNase_E"/>
    <property type="match status" value="1"/>
</dbReference>
<dbReference type="Gene3D" id="3.40.1260.20">
    <property type="entry name" value="Ribonuclease E, catalytic domain"/>
    <property type="match status" value="1"/>
</dbReference>
<sequence length="1032" mass="115357">MKRMLINATQQEEMRVALVDGQRLYDLDIELPGREQKKSNIYKGRITRIEPSLEAAFVDYGAERHGFLPLKEIARSYFKDPSARGRINIKDAVSEGQELIVQIDKEERGQKGAALTTTISLAGCYVVLMPTNPRAGGISRRIEGDEREQLKDAMRSIDVPKGMGCIVRTAGVGRGAEELQWDLSVLLNIWDAIQKHAEARPAPFLIHQESDVLIRAVRDYLRPDVGEIIIDKQEAFDKVRNYLQLIRPDFVNRVKLYTDREFPLFNRYQIESQIESAFQREVQLPSGGSVVIDPTEALISIDINSARATKGSDIEETALNTNIEAAQEIARQLRLRDIGGLIVIDFIDMSPVKNQREVERVLNEALQSDRARVQIGRISRFGLLEMSRQRLKPSLGESSQETCPRCNGVGRIRGIESLALSIFRLIEEEATKESTSQVQAFLPVDVATFLLNEKRKIIAAIEKRRKVKVVLVPHPELETPHFEILRLREEDVTEHRSFELKIESNEEEAPTSRAYTPPAAKSSSEQPAVQAIQAPTAPAPVAKKKDSKDDKPGLLKRIFNFLFGSDDKDKKKKGGKQQNNKGRRNNQRQGNRNKRRPQNRRNNQDRNDSRNNDSRNNDSKSNESKNNDSRNNESRGNDNRQDKRQDNKRDNNRNDNRRSRSQRDQNKSQENRSNERSTDSKVKREPRVPRNERGNDQKVAREKNRKLAERNSEGDTQKDEAKVLANTSKNEVATQKPEPSTQTSMTETVNTSEQPVKSESKTEQVKRNIASYDTPVSSRNVKHDLAKEASVEVSETAPSEPSETLQPAADSNTVPSKENTETDVISDDAKVNQSDLAVDSANEEVTTSDVKPAETESENRTEVEHAPQESQHSEQSTIERAAGEVEINRSSTEESTASNSHEPKASAQKDSVQEVAFEQAHVKVAESSASKSEESTSASSELESSSTADNLKEEIKAPVIIRGHANAPMAKPESIGELQPVEFSHQSNADLTPPITREKSAADAVSSSQSPMAKASIASLDSSQSSEPNDAQ</sequence>
<keyword evidence="6 16" id="KW-0819">tRNA processing</keyword>
<dbReference type="PROSITE" id="PS50126">
    <property type="entry name" value="S1"/>
    <property type="match status" value="1"/>
</dbReference>
<feature type="region of interest" description="Required for zinc-mediated homotetramerization and catalytic activity" evidence="16">
    <location>
        <begin position="403"/>
        <end position="406"/>
    </location>
</feature>
<dbReference type="FunFam" id="2.40.50.140:FF:000040">
    <property type="entry name" value="Ribonuclease E"/>
    <property type="match status" value="1"/>
</dbReference>
<keyword evidence="13 16" id="KW-0460">Magnesium</keyword>
<keyword evidence="9 16" id="KW-0699">rRNA-binding</keyword>
<comment type="catalytic activity">
    <reaction evidence="16">
        <text>Endonucleolytic cleavage of single-stranded RNA in A- and U-rich regions.</text>
        <dbReference type="EC" id="3.1.26.12"/>
    </reaction>
</comment>
<dbReference type="SMART" id="SM00316">
    <property type="entry name" value="S1"/>
    <property type="match status" value="1"/>
</dbReference>
<feature type="binding site" evidence="16">
    <location>
        <position position="345"/>
    </location>
    <ligand>
        <name>Mg(2+)</name>
        <dbReference type="ChEBI" id="CHEBI:18420"/>
        <note>catalytic</note>
    </ligand>
</feature>
<evidence type="ECO:0000256" key="7">
    <source>
        <dbReference type="ARBA" id="ARBA00022722"/>
    </source>
</evidence>
<dbReference type="GO" id="GO:0006364">
    <property type="term" value="P:rRNA processing"/>
    <property type="evidence" value="ECO:0007669"/>
    <property type="project" value="UniProtKB-UniRule"/>
</dbReference>
<evidence type="ECO:0000256" key="10">
    <source>
        <dbReference type="ARBA" id="ARBA00022759"/>
    </source>
</evidence>
<dbReference type="InterPro" id="IPR012340">
    <property type="entry name" value="NA-bd_OB-fold"/>
</dbReference>